<dbReference type="Proteomes" id="UP000193090">
    <property type="component" value="Unassembled WGS sequence"/>
</dbReference>
<dbReference type="InterPro" id="IPR010295">
    <property type="entry name" value="DUF898"/>
</dbReference>
<evidence type="ECO:0008006" key="4">
    <source>
        <dbReference type="Google" id="ProtNLM"/>
    </source>
</evidence>
<comment type="caution">
    <text evidence="2">The sequence shown here is derived from an EMBL/GenBank/DDBJ whole genome shotgun (WGS) entry which is preliminary data.</text>
</comment>
<dbReference type="EMBL" id="LQPZ01000022">
    <property type="protein sequence ID" value="ORX04681.1"/>
    <property type="molecule type" value="Genomic_DNA"/>
</dbReference>
<dbReference type="STRING" id="1798.AWC30_09740"/>
<feature type="transmembrane region" description="Helical" evidence="1">
    <location>
        <begin position="12"/>
        <end position="39"/>
    </location>
</feature>
<gene>
    <name evidence="2" type="ORF">AWC30_09740</name>
</gene>
<evidence type="ECO:0000313" key="2">
    <source>
        <dbReference type="EMBL" id="ORX04681.1"/>
    </source>
</evidence>
<keyword evidence="1" id="KW-0812">Transmembrane</keyword>
<evidence type="ECO:0000313" key="3">
    <source>
        <dbReference type="Proteomes" id="UP000193090"/>
    </source>
</evidence>
<protein>
    <recommendedName>
        <fullName evidence="4">DUF898 domain-containing protein</fullName>
    </recommendedName>
</protein>
<organism evidence="2 3">
    <name type="scientific">Mycolicibacillus trivialis</name>
    <dbReference type="NCBI Taxonomy" id="1798"/>
    <lineage>
        <taxon>Bacteria</taxon>
        <taxon>Bacillati</taxon>
        <taxon>Actinomycetota</taxon>
        <taxon>Actinomycetes</taxon>
        <taxon>Mycobacteriales</taxon>
        <taxon>Mycobacteriaceae</taxon>
        <taxon>Mycolicibacillus</taxon>
    </lineage>
</organism>
<proteinExistence type="predicted"/>
<dbReference type="Pfam" id="PF05987">
    <property type="entry name" value="DUF898"/>
    <property type="match status" value="1"/>
</dbReference>
<keyword evidence="1" id="KW-1133">Transmembrane helix</keyword>
<keyword evidence="3" id="KW-1185">Reference proteome</keyword>
<sequence>MQREFAFDGGAATYIGTAVLAFLITVCTLGICYPFALVLRERWRAKHSYIGGRQLVFNGSAWGLFGLWLKWLLLIIITLGIYGFWVSPRIARWKWENTGFA</sequence>
<keyword evidence="1" id="KW-0472">Membrane</keyword>
<name>A0A1X2ELB8_9MYCO</name>
<dbReference type="AlphaFoldDB" id="A0A1X2ELB8"/>
<evidence type="ECO:0000256" key="1">
    <source>
        <dbReference type="SAM" id="Phobius"/>
    </source>
</evidence>
<reference evidence="2 3" key="1">
    <citation type="submission" date="2016-01" db="EMBL/GenBank/DDBJ databases">
        <title>The new phylogeny of the genus Mycobacterium.</title>
        <authorList>
            <person name="Tarcisio F."/>
            <person name="Conor M."/>
            <person name="Antonella G."/>
            <person name="Elisabetta G."/>
            <person name="Giulia F.S."/>
            <person name="Sara T."/>
            <person name="Anna F."/>
            <person name="Clotilde B."/>
            <person name="Roberto B."/>
            <person name="Veronica D.S."/>
            <person name="Fabio R."/>
            <person name="Monica P."/>
            <person name="Olivier J."/>
            <person name="Enrico T."/>
            <person name="Nicola S."/>
        </authorList>
    </citation>
    <scope>NUCLEOTIDE SEQUENCE [LARGE SCALE GENOMIC DNA]</scope>
    <source>
        <strain evidence="2 3">DSM 44153</strain>
    </source>
</reference>
<accession>A0A1X2ELB8</accession>
<feature type="transmembrane region" description="Helical" evidence="1">
    <location>
        <begin position="60"/>
        <end position="85"/>
    </location>
</feature>